<keyword evidence="1" id="KW-0472">Membrane</keyword>
<organism evidence="2 3">
    <name type="scientific">Sporosarcina saromensis</name>
    <dbReference type="NCBI Taxonomy" id="359365"/>
    <lineage>
        <taxon>Bacteria</taxon>
        <taxon>Bacillati</taxon>
        <taxon>Bacillota</taxon>
        <taxon>Bacilli</taxon>
        <taxon>Bacillales</taxon>
        <taxon>Caryophanaceae</taxon>
        <taxon>Sporosarcina</taxon>
    </lineage>
</organism>
<gene>
    <name evidence="2" type="ORF">QT711_03030</name>
</gene>
<dbReference type="EMBL" id="JAUBDI010000002">
    <property type="protein sequence ID" value="MDW0112143.1"/>
    <property type="molecule type" value="Genomic_DNA"/>
</dbReference>
<comment type="caution">
    <text evidence="2">The sequence shown here is derived from an EMBL/GenBank/DDBJ whole genome shotgun (WGS) entry which is preliminary data.</text>
</comment>
<keyword evidence="3" id="KW-1185">Reference proteome</keyword>
<protein>
    <submittedName>
        <fullName evidence="2">Uncharacterized protein</fullName>
    </submittedName>
</protein>
<keyword evidence="1" id="KW-0812">Transmembrane</keyword>
<proteinExistence type="predicted"/>
<keyword evidence="1" id="KW-1133">Transmembrane helix</keyword>
<evidence type="ECO:0000256" key="1">
    <source>
        <dbReference type="SAM" id="Phobius"/>
    </source>
</evidence>
<evidence type="ECO:0000313" key="2">
    <source>
        <dbReference type="EMBL" id="MDW0112143.1"/>
    </source>
</evidence>
<sequence>MDSVRNERGTVLAAALLLLVAVSLFLFTLVSWHSNIYRTFDSIEIYYDKQATETMKLGR</sequence>
<feature type="transmembrane region" description="Helical" evidence="1">
    <location>
        <begin position="12"/>
        <end position="32"/>
    </location>
</feature>
<accession>A0ABU4G5B2</accession>
<reference evidence="2 3" key="1">
    <citation type="submission" date="2023-06" db="EMBL/GenBank/DDBJ databases">
        <title>Sporosarcina sp. nov., isolated from Korean traditional fermented seafood 'Jeotgal'.</title>
        <authorList>
            <person name="Yang A.I."/>
            <person name="Shin N.-R."/>
        </authorList>
    </citation>
    <scope>NUCLEOTIDE SEQUENCE [LARGE SCALE GENOMIC DNA]</scope>
    <source>
        <strain evidence="2 3">KCTC13119</strain>
    </source>
</reference>
<name>A0ABU4G5B2_9BACL</name>
<evidence type="ECO:0000313" key="3">
    <source>
        <dbReference type="Proteomes" id="UP001282284"/>
    </source>
</evidence>
<dbReference type="RefSeq" id="WP_317942039.1">
    <property type="nucleotide sequence ID" value="NZ_JAUBDI010000002.1"/>
</dbReference>
<dbReference type="Proteomes" id="UP001282284">
    <property type="component" value="Unassembled WGS sequence"/>
</dbReference>